<organism evidence="1">
    <name type="scientific">marine sediment metagenome</name>
    <dbReference type="NCBI Taxonomy" id="412755"/>
    <lineage>
        <taxon>unclassified sequences</taxon>
        <taxon>metagenomes</taxon>
        <taxon>ecological metagenomes</taxon>
    </lineage>
</organism>
<protein>
    <submittedName>
        <fullName evidence="1">Uncharacterized protein</fullName>
    </submittedName>
</protein>
<gene>
    <name evidence="1" type="ORF">LCGC14_1707240</name>
</gene>
<proteinExistence type="predicted"/>
<comment type="caution">
    <text evidence="1">The sequence shown here is derived from an EMBL/GenBank/DDBJ whole genome shotgun (WGS) entry which is preliminary data.</text>
</comment>
<sequence length="347" mass="35494">VKNVVTGGGRTGGQPTHDAGYLKRAEGLDIGSLAGTLVDSGGGAVLGAIAVGVGVQQIAFDANLAAGPPAGTSAADMVTDYVPGFKFKLLAIDFVTSIAGTGSSASQLFNLAIGSVDVTLGVCTVTLASTNAVGELTAGAAITGAQEGSATDAISIEMAASGTAFTAGAGTFIVTIQNMDVADAFAALVAGSALVADETNARVLKIEQTVDTAGNIVFPIPRDYDEATDELRLRVLVSQLTLSTDDDVKLDVELYRKRAAVALSADLAPSFTADSAVPVLTVAEQWIEFDLSSLTFLRDDVAIIELITNGGNDTAGEEVLIHAIELVYRSTLVSYDDEDDAQSNSLR</sequence>
<reference evidence="1" key="1">
    <citation type="journal article" date="2015" name="Nature">
        <title>Complex archaea that bridge the gap between prokaryotes and eukaryotes.</title>
        <authorList>
            <person name="Spang A."/>
            <person name="Saw J.H."/>
            <person name="Jorgensen S.L."/>
            <person name="Zaremba-Niedzwiedzka K."/>
            <person name="Martijn J."/>
            <person name="Lind A.E."/>
            <person name="van Eijk R."/>
            <person name="Schleper C."/>
            <person name="Guy L."/>
            <person name="Ettema T.J."/>
        </authorList>
    </citation>
    <scope>NUCLEOTIDE SEQUENCE</scope>
</reference>
<accession>A0A0F9HFT9</accession>
<evidence type="ECO:0000313" key="1">
    <source>
        <dbReference type="EMBL" id="KKM14326.1"/>
    </source>
</evidence>
<name>A0A0F9HFT9_9ZZZZ</name>
<dbReference type="EMBL" id="LAZR01015171">
    <property type="protein sequence ID" value="KKM14326.1"/>
    <property type="molecule type" value="Genomic_DNA"/>
</dbReference>
<feature type="non-terminal residue" evidence="1">
    <location>
        <position position="1"/>
    </location>
</feature>
<dbReference type="AlphaFoldDB" id="A0A0F9HFT9"/>